<feature type="non-terminal residue" evidence="1">
    <location>
        <position position="1"/>
    </location>
</feature>
<evidence type="ECO:0000313" key="2">
    <source>
        <dbReference type="Proteomes" id="UP000030671"/>
    </source>
</evidence>
<accession>W4KIB8</accession>
<protein>
    <submittedName>
        <fullName evidence="1">Uncharacterized protein</fullName>
    </submittedName>
</protein>
<dbReference type="AlphaFoldDB" id="W4KIB8"/>
<dbReference type="Proteomes" id="UP000030671">
    <property type="component" value="Unassembled WGS sequence"/>
</dbReference>
<dbReference type="HOGENOM" id="CLU_3129739_0_0_1"/>
<dbReference type="EMBL" id="KI925455">
    <property type="protein sequence ID" value="ETW85608.1"/>
    <property type="molecule type" value="Genomic_DNA"/>
</dbReference>
<reference evidence="1 2" key="1">
    <citation type="journal article" date="2012" name="New Phytol.">
        <title>Insight into trade-off between wood decay and parasitism from the genome of a fungal forest pathogen.</title>
        <authorList>
            <person name="Olson A."/>
            <person name="Aerts A."/>
            <person name="Asiegbu F."/>
            <person name="Belbahri L."/>
            <person name="Bouzid O."/>
            <person name="Broberg A."/>
            <person name="Canback B."/>
            <person name="Coutinho P.M."/>
            <person name="Cullen D."/>
            <person name="Dalman K."/>
            <person name="Deflorio G."/>
            <person name="van Diepen L.T."/>
            <person name="Dunand C."/>
            <person name="Duplessis S."/>
            <person name="Durling M."/>
            <person name="Gonthier P."/>
            <person name="Grimwood J."/>
            <person name="Fossdal C.G."/>
            <person name="Hansson D."/>
            <person name="Henrissat B."/>
            <person name="Hietala A."/>
            <person name="Himmelstrand K."/>
            <person name="Hoffmeister D."/>
            <person name="Hogberg N."/>
            <person name="James T.Y."/>
            <person name="Karlsson M."/>
            <person name="Kohler A."/>
            <person name="Kues U."/>
            <person name="Lee Y.H."/>
            <person name="Lin Y.C."/>
            <person name="Lind M."/>
            <person name="Lindquist E."/>
            <person name="Lombard V."/>
            <person name="Lucas S."/>
            <person name="Lunden K."/>
            <person name="Morin E."/>
            <person name="Murat C."/>
            <person name="Park J."/>
            <person name="Raffaello T."/>
            <person name="Rouze P."/>
            <person name="Salamov A."/>
            <person name="Schmutz J."/>
            <person name="Solheim H."/>
            <person name="Stahlberg J."/>
            <person name="Velez H."/>
            <person name="de Vries R.P."/>
            <person name="Wiebenga A."/>
            <person name="Woodward S."/>
            <person name="Yakovlev I."/>
            <person name="Garbelotto M."/>
            <person name="Martin F."/>
            <person name="Grigoriev I.V."/>
            <person name="Stenlid J."/>
        </authorList>
    </citation>
    <scope>NUCLEOTIDE SEQUENCE [LARGE SCALE GENOMIC DNA]</scope>
    <source>
        <strain evidence="1 2">TC 32-1</strain>
    </source>
</reference>
<dbReference type="KEGG" id="hir:HETIRDRAFT_42970"/>
<name>W4KIB8_HETIT</name>
<sequence>IIWNIFGNPLTTLLKLIPNPPPFMLTSRYIAKQCDLIDKVHSDDFLWLAK</sequence>
<evidence type="ECO:0000313" key="1">
    <source>
        <dbReference type="EMBL" id="ETW85608.1"/>
    </source>
</evidence>
<gene>
    <name evidence="1" type="ORF">HETIRDRAFT_42970</name>
</gene>
<dbReference type="RefSeq" id="XP_009541761.1">
    <property type="nucleotide sequence ID" value="XM_009543466.1"/>
</dbReference>
<proteinExistence type="predicted"/>
<dbReference type="GeneID" id="20674374"/>
<dbReference type="InParanoid" id="W4KIB8"/>
<organism evidence="1 2">
    <name type="scientific">Heterobasidion irregulare (strain TC 32-1)</name>
    <dbReference type="NCBI Taxonomy" id="747525"/>
    <lineage>
        <taxon>Eukaryota</taxon>
        <taxon>Fungi</taxon>
        <taxon>Dikarya</taxon>
        <taxon>Basidiomycota</taxon>
        <taxon>Agaricomycotina</taxon>
        <taxon>Agaricomycetes</taxon>
        <taxon>Russulales</taxon>
        <taxon>Bondarzewiaceae</taxon>
        <taxon>Heterobasidion</taxon>
        <taxon>Heterobasidion annosum species complex</taxon>
    </lineage>
</organism>
<keyword evidence="2" id="KW-1185">Reference proteome</keyword>